<protein>
    <submittedName>
        <fullName evidence="2">Uncharacterized protein</fullName>
    </submittedName>
</protein>
<proteinExistence type="predicted"/>
<evidence type="ECO:0000313" key="2">
    <source>
        <dbReference type="EMBL" id="MEN3535485.1"/>
    </source>
</evidence>
<dbReference type="RefSeq" id="WP_346225533.1">
    <property type="nucleotide sequence ID" value="NZ_JBDJAW010000006.1"/>
</dbReference>
<dbReference type="Proteomes" id="UP001447516">
    <property type="component" value="Unassembled WGS sequence"/>
</dbReference>
<keyword evidence="1" id="KW-0732">Signal</keyword>
<dbReference type="EMBL" id="JBDJAW010000006">
    <property type="protein sequence ID" value="MEN3535485.1"/>
    <property type="molecule type" value="Genomic_DNA"/>
</dbReference>
<organism evidence="2 3">
    <name type="scientific">Microbispora maris</name>
    <dbReference type="NCBI Taxonomy" id="3144104"/>
    <lineage>
        <taxon>Bacteria</taxon>
        <taxon>Bacillati</taxon>
        <taxon>Actinomycetota</taxon>
        <taxon>Actinomycetes</taxon>
        <taxon>Streptosporangiales</taxon>
        <taxon>Streptosporangiaceae</taxon>
        <taxon>Microbispora</taxon>
    </lineage>
</organism>
<feature type="chain" id="PRO_5047182215" evidence="1">
    <location>
        <begin position="33"/>
        <end position="82"/>
    </location>
</feature>
<evidence type="ECO:0000256" key="1">
    <source>
        <dbReference type="SAM" id="SignalP"/>
    </source>
</evidence>
<feature type="signal peptide" evidence="1">
    <location>
        <begin position="1"/>
        <end position="32"/>
    </location>
</feature>
<evidence type="ECO:0000313" key="3">
    <source>
        <dbReference type="Proteomes" id="UP001447516"/>
    </source>
</evidence>
<name>A0ABV0ANY7_9ACTN</name>
<keyword evidence="3" id="KW-1185">Reference proteome</keyword>
<gene>
    <name evidence="2" type="ORF">AAH991_10275</name>
</gene>
<comment type="caution">
    <text evidence="2">The sequence shown here is derived from an EMBL/GenBank/DDBJ whole genome shotgun (WGS) entry which is preliminary data.</text>
</comment>
<sequence length="82" mass="8785">MIFTTNTFRRAAAGAALVLSALAVVPATAAQAATPPASAAASSTTSGVYGPYWDLRYCVPQMEVYPGSYCFLRNGRWYLYIP</sequence>
<reference evidence="2 3" key="1">
    <citation type="submission" date="2024-05" db="EMBL/GenBank/DDBJ databases">
        <title>Microbispora sp.ZYX-F-249.</title>
        <authorList>
            <person name="Xie H."/>
        </authorList>
    </citation>
    <scope>NUCLEOTIDE SEQUENCE [LARGE SCALE GENOMIC DNA]</scope>
    <source>
        <strain evidence="2 3">ZYX-F-249</strain>
    </source>
</reference>
<accession>A0ABV0ANY7</accession>